<evidence type="ECO:0000256" key="1">
    <source>
        <dbReference type="SAM" id="SignalP"/>
    </source>
</evidence>
<protein>
    <submittedName>
        <fullName evidence="2">Uncharacterized protein</fullName>
    </submittedName>
</protein>
<sequence length="172" mass="19229">MRVFLFVALALLSVIPAQANGKKQPPLSITFHLVSTNQESKKLSIPVDTPQGRRFIQRSPFVSTADIIAYHPFESPHNPDMYGVTLQLSKLGSRRLRAVTGENLGTWVVASINGNVVDMLKIDKQVDGRVITIWRGIDAATLGICDSLVPRIGESKEAWEKRRKIIEKRKKQ</sequence>
<dbReference type="OrthoDB" id="192360at2"/>
<dbReference type="AlphaFoldDB" id="A0A1M6N805"/>
<feature type="chain" id="PRO_5012160984" evidence="1">
    <location>
        <begin position="20"/>
        <end position="172"/>
    </location>
</feature>
<gene>
    <name evidence="2" type="ORF">SAMN02745181_2768</name>
</gene>
<reference evidence="2 3" key="1">
    <citation type="submission" date="2016-11" db="EMBL/GenBank/DDBJ databases">
        <authorList>
            <person name="Jaros S."/>
            <person name="Januszkiewicz K."/>
            <person name="Wedrychowicz H."/>
        </authorList>
    </citation>
    <scope>NUCLEOTIDE SEQUENCE [LARGE SCALE GENOMIC DNA]</scope>
    <source>
        <strain evidence="2 3">DSM 18772</strain>
    </source>
</reference>
<organism evidence="2 3">
    <name type="scientific">Rubritalea squalenifaciens DSM 18772</name>
    <dbReference type="NCBI Taxonomy" id="1123071"/>
    <lineage>
        <taxon>Bacteria</taxon>
        <taxon>Pseudomonadati</taxon>
        <taxon>Verrucomicrobiota</taxon>
        <taxon>Verrucomicrobiia</taxon>
        <taxon>Verrucomicrobiales</taxon>
        <taxon>Rubritaleaceae</taxon>
        <taxon>Rubritalea</taxon>
    </lineage>
</organism>
<dbReference type="InParanoid" id="A0A1M6N805"/>
<dbReference type="EMBL" id="FQYR01000005">
    <property type="protein sequence ID" value="SHJ91821.1"/>
    <property type="molecule type" value="Genomic_DNA"/>
</dbReference>
<dbReference type="RefSeq" id="WP_143184351.1">
    <property type="nucleotide sequence ID" value="NZ_FQYR01000005.1"/>
</dbReference>
<feature type="signal peptide" evidence="1">
    <location>
        <begin position="1"/>
        <end position="19"/>
    </location>
</feature>
<proteinExistence type="predicted"/>
<evidence type="ECO:0000313" key="2">
    <source>
        <dbReference type="EMBL" id="SHJ91821.1"/>
    </source>
</evidence>
<dbReference type="Proteomes" id="UP000184510">
    <property type="component" value="Unassembled WGS sequence"/>
</dbReference>
<keyword evidence="3" id="KW-1185">Reference proteome</keyword>
<evidence type="ECO:0000313" key="3">
    <source>
        <dbReference type="Proteomes" id="UP000184510"/>
    </source>
</evidence>
<name>A0A1M6N805_9BACT</name>
<accession>A0A1M6N805</accession>
<keyword evidence="1" id="KW-0732">Signal</keyword>
<dbReference type="STRING" id="1123071.SAMN02745181_2768"/>